<evidence type="ECO:0000313" key="1">
    <source>
        <dbReference type="EMBL" id="QDE72765.1"/>
    </source>
</evidence>
<dbReference type="EMBL" id="CP017174">
    <property type="protein sequence ID" value="QDE72765.1"/>
    <property type="molecule type" value="Genomic_DNA"/>
</dbReference>
<dbReference type="AlphaFoldDB" id="A0AAE6G8G7"/>
<gene>
    <name evidence="1" type="ORF">BHS09_36275</name>
</gene>
<accession>A0AAE6G8G7</accession>
<protein>
    <submittedName>
        <fullName evidence="1">Uncharacterized protein</fullName>
    </submittedName>
</protein>
<proteinExistence type="predicted"/>
<sequence>MWGHVNRNQVLNPITQAARCPAGYTEQKLLGTNQQDYGLHLCYRPHVPGVPSEYRFGGAHGHIESAATKNPATGAASCPNGFEQTQVLGTHNVDYPLYFCMARASHWDFGGFIGTRNGGEPVLNPATDAATCPDGYTRTQVLGTGAVDQPLHLCARPNWDGTEPALDFGGLWGFVNDTAVNNPYTNAQTCPAGFTAQKVLGTTGQDHDLHVCYRPHVPGTGPTLPFGGLWGHVEGTQVPNPVTAAASCPKGFTPKQVLGTSGVDAALYLCEPHSDALEFGGAFGYFNNGVLSPNPATGAASCPFGYTQTQVLGTWGTDWDVHICQRPAREGSTPLYDFGGMWGHVNRSQVVNPITHAARCPAGYTEQQLLGTNQRDYGLYLCYRPHVPGRIPENRFGGMHGHVERLPVANPATGTTACPPGAVEAQVLGTHGMDYSLHYCMTRAPKWDFGGVFGYLNGGSPVSNPATGAPSCPGGYVQTQVLGSSTMDAPLFLCSRPNWDNAEPALDFGGMWGIVNAAWVNNPYTNGQSCPAGFAALRILGTARQDSDLHVCYRHHAPGTVPPYPFGGMWGYVNDAPVSNPTTSTASCPTGFIPRQILGTAHIDHPVYFCELPAKSLDFGGAFGFVHNGTLSPNPATGAASCPEGYTKTQAYGTHGRDWSVHFCHRPSLEGEAPLYDFGGMWGYVNNTLVRNPITSGANCPAGYTDQLLLGTSRLDHELHVCYRQHVANSPAAARFGGMYGYVEQAPVPNPATVTTECPSGFEQTQVLGTHNIDYPLYFCMARAPHWDFGGFIGTRNGGEPVPNPVTNAATCPDGYTRTQVLGTSAVDQPLYLCTRPNWGDADPALDFGGMWGYADGVAVNNPYTNAQTCPAGFIAQKVLGTTGQDYDLHACYRPHVPGQASPYAFAGLWGHVEGAQTPNPTTGATSCPRGFAPTRVLGTQGTDYPLYFCELLQTKFAPRLRFDGSARGYPMSAQDFYDAAVVNPQQGIIQNTDATTLGTGTIPTYYQLIECGQQVRIKYWWFYGYQSTCDDFGNGAHHGDWEDVTVTLSEDKTTIAAVTFSMHGKSYTRLASRGGFQVENGTHPVVYVGKNSHAAHYKQGGSGVTDNCLPWEEYRNNSTGTHLDSWLNLVSLDTGAEPWIMADRINNFAWGYNGVNTHPTRSGPSCRMNAANWSANVPTWWHSQCKAGDRDDGTTCHSACRSGYTDMGLTCTNWSITSLHTYGQNIYRYDYTLPTSDRGLLIGDPR</sequence>
<dbReference type="PANTHER" id="PTHR48174:SF5">
    <property type="entry name" value="VACUOLAR PROTEIN SORTING-ASSOCIATED PROTEIN 62"/>
    <property type="match status" value="1"/>
</dbReference>
<organism evidence="1 2">
    <name type="scientific">Myxococcus xanthus</name>
    <dbReference type="NCBI Taxonomy" id="34"/>
    <lineage>
        <taxon>Bacteria</taxon>
        <taxon>Pseudomonadati</taxon>
        <taxon>Myxococcota</taxon>
        <taxon>Myxococcia</taxon>
        <taxon>Myxococcales</taxon>
        <taxon>Cystobacterineae</taxon>
        <taxon>Myxococcaceae</taxon>
        <taxon>Myxococcus</taxon>
    </lineage>
</organism>
<dbReference type="Proteomes" id="UP000320179">
    <property type="component" value="Chromosome"/>
</dbReference>
<name>A0AAE6G8G7_MYXXA</name>
<evidence type="ECO:0000313" key="2">
    <source>
        <dbReference type="Proteomes" id="UP000320179"/>
    </source>
</evidence>
<dbReference type="PANTHER" id="PTHR48174">
    <property type="entry name" value="DUF946 FAMILY PROTEIN"/>
    <property type="match status" value="1"/>
</dbReference>
<reference evidence="1 2" key="1">
    <citation type="journal article" date="2019" name="Science">
        <title>Social genes are selection hotspots in kin groups of a soil microbe.</title>
        <authorList>
            <person name="Wielgoss S."/>
            <person name="Wolfensberger R."/>
            <person name="Sun L."/>
            <person name="Fiegna F."/>
            <person name="Velicer G.J."/>
        </authorList>
    </citation>
    <scope>NUCLEOTIDE SEQUENCE [LARGE SCALE GENOMIC DNA]</scope>
    <source>
        <strain evidence="1 2">MC3.5.9c15</strain>
    </source>
</reference>